<sequence>MDVCEEVLDRKMAALELHEVIANGEGSDSGVEFVAASSREIVPEAGELLRVPSSNSGGYASSAGGYEDATGTVSCNSSMVSFCSDDKSLGVPMRGLDCTSEGGGSESSSVSGQPVTRRSVCKKKVSVEPLMPAKVALVKKTADPGVLRSRVRALSATRATAPGSAKSTPSLATSERARSREKVPQPLFSTLTRTNSVRRPTRLDTSTRDISSPQKSSINRTPSLSRGRTPAATPTDDGRWPSVGSRNGPSVPRAGRLSISTPTAEVVTVRTRLGNMALEKSSPLEKYGTLPRRRKETPPEEPERSSRSNSMTRDLRKKAMSRDSATKTLPAYPKSSSSSSSKKASPKTKIYHESASQTAMTCKDVEDAFGGCPRHIDVQAPETVSTAIQSDIRDRELEALVETINRLKADQLNLQNNLTERAQQISAMQQELVREREDKLVIQKELQRNSERVLAMLESVHVIPPAEAESTDSLMILESKLSTDVHVAEQQNAEINRLRWICTTLQRDLEHSLERERLLIEDRETVEKEAHELQEFLHNEKLALVDALKECEADTNGWRQKCQQKDTDIERLQEECRHLVRTTEQRRQENMGMQAKYGALEARSKELISQQSVAVSGAAVALSNLGSRLDNLVEQLISSYNISEQDLEDVVYHNEAYSQSASSGEGSPEFEIVKKLAASNDDGSLSPQRSHSFIAVVINAIRNATTIHRQQPEASVSAAKKDPAAISIEDSDTTEMLDSETEPCLMMENVLEDVTMPDSHSQNLVSSTGMALSQIECPSEMLKHDDSLNNLSQAIANRQQIELQTSRMRDGRSCLRQHSGDNSLSEDISGHESIAEIPSISEFGPAQGLVDQVIHVDNLVTRLLKVLRIVQVDNDNCIQHLISDNEFGPAQGLVDQVIHVDNLVTRLLKVLRIVQVDNDNCIQHLISDKNKLQVNKDEMVEKLKEWEGVNSQLQRDMADASQQLCQKATDLALSRTELQKHRAEIDRLNEDICNLSTLCQSGVKMMTKEDILATIQSWKVDGRVPETEIASSIVAACQEIPSLKEHLLLKERQLLGGSGQIINEAKKQYEAIDRALEILNGCQSVVDQCPALRKLQSDLEETNFKATETISLFSALLSSSAATSPDFNANASTNGNRSLELTVDSTA</sequence>
<dbReference type="EMBL" id="AJWK01006088">
    <property type="status" value="NOT_ANNOTATED_CDS"/>
    <property type="molecule type" value="Genomic_DNA"/>
</dbReference>
<feature type="compositionally biased region" description="Basic and acidic residues" evidence="2">
    <location>
        <begin position="296"/>
        <end position="306"/>
    </location>
</feature>
<dbReference type="EnsemblMetazoa" id="LLOJ001799-RA">
    <property type="protein sequence ID" value="LLOJ001799-PA"/>
    <property type="gene ID" value="LLOJ001799"/>
</dbReference>
<feature type="compositionally biased region" description="Low complexity" evidence="2">
    <location>
        <begin position="334"/>
        <end position="343"/>
    </location>
</feature>
<feature type="coiled-coil region" evidence="1">
    <location>
        <begin position="562"/>
        <end position="589"/>
    </location>
</feature>
<evidence type="ECO:0000256" key="1">
    <source>
        <dbReference type="SAM" id="Coils"/>
    </source>
</evidence>
<proteinExistence type="predicted"/>
<reference evidence="3" key="1">
    <citation type="submission" date="2020-05" db="UniProtKB">
        <authorList>
            <consortium name="EnsemblMetazoa"/>
        </authorList>
    </citation>
    <scope>IDENTIFICATION</scope>
    <source>
        <strain evidence="3">Jacobina</strain>
    </source>
</reference>
<feature type="region of interest" description="Disordered" evidence="2">
    <location>
        <begin position="154"/>
        <end position="259"/>
    </location>
</feature>
<evidence type="ECO:0000313" key="4">
    <source>
        <dbReference type="Proteomes" id="UP000092461"/>
    </source>
</evidence>
<feature type="compositionally biased region" description="Polar residues" evidence="2">
    <location>
        <begin position="208"/>
        <end position="226"/>
    </location>
</feature>
<feature type="coiled-coil region" evidence="1">
    <location>
        <begin position="929"/>
        <end position="991"/>
    </location>
</feature>
<dbReference type="EMBL" id="AJWK01006089">
    <property type="status" value="NOT_ANNOTATED_CDS"/>
    <property type="molecule type" value="Genomic_DNA"/>
</dbReference>
<dbReference type="EMBL" id="AJWK01006090">
    <property type="status" value="NOT_ANNOTATED_CDS"/>
    <property type="molecule type" value="Genomic_DNA"/>
</dbReference>
<feature type="region of interest" description="Disordered" evidence="2">
    <location>
        <begin position="98"/>
        <end position="120"/>
    </location>
</feature>
<dbReference type="AlphaFoldDB" id="A0A1B0CC19"/>
<keyword evidence="4" id="KW-1185">Reference proteome</keyword>
<evidence type="ECO:0000256" key="2">
    <source>
        <dbReference type="SAM" id="MobiDB-lite"/>
    </source>
</evidence>
<name>A0A1B0CC19_LUTLO</name>
<dbReference type="VEuPathDB" id="VectorBase:LLONM1_011157"/>
<dbReference type="Proteomes" id="UP000092461">
    <property type="component" value="Unassembled WGS sequence"/>
</dbReference>
<protein>
    <submittedName>
        <fullName evidence="3">Uncharacterized protein</fullName>
    </submittedName>
</protein>
<dbReference type="EMBL" id="AJWK01006087">
    <property type="status" value="NOT_ANNOTATED_CDS"/>
    <property type="molecule type" value="Genomic_DNA"/>
</dbReference>
<organism evidence="3 4">
    <name type="scientific">Lutzomyia longipalpis</name>
    <name type="common">Sand fly</name>
    <dbReference type="NCBI Taxonomy" id="7200"/>
    <lineage>
        <taxon>Eukaryota</taxon>
        <taxon>Metazoa</taxon>
        <taxon>Ecdysozoa</taxon>
        <taxon>Arthropoda</taxon>
        <taxon>Hexapoda</taxon>
        <taxon>Insecta</taxon>
        <taxon>Pterygota</taxon>
        <taxon>Neoptera</taxon>
        <taxon>Endopterygota</taxon>
        <taxon>Diptera</taxon>
        <taxon>Nematocera</taxon>
        <taxon>Psychodoidea</taxon>
        <taxon>Psychodidae</taxon>
        <taxon>Lutzomyia</taxon>
        <taxon>Lutzomyia</taxon>
    </lineage>
</organism>
<accession>A0A1B0CC19</accession>
<keyword evidence="1" id="KW-0175">Coiled coil</keyword>
<dbReference type="EMBL" id="AJWK01006091">
    <property type="status" value="NOT_ANNOTATED_CDS"/>
    <property type="molecule type" value="Genomic_DNA"/>
</dbReference>
<evidence type="ECO:0000313" key="3">
    <source>
        <dbReference type="EnsemblMetazoa" id="LLOJ001799-PA"/>
    </source>
</evidence>
<feature type="region of interest" description="Disordered" evidence="2">
    <location>
        <begin position="277"/>
        <end position="354"/>
    </location>
</feature>
<feature type="region of interest" description="Disordered" evidence="2">
    <location>
        <begin position="1126"/>
        <end position="1147"/>
    </location>
</feature>
<dbReference type="VEuPathDB" id="VectorBase:LLOJ001799"/>
<feature type="compositionally biased region" description="Polar residues" evidence="2">
    <location>
        <begin position="187"/>
        <end position="198"/>
    </location>
</feature>